<dbReference type="Pfam" id="PF00328">
    <property type="entry name" value="His_Phos_2"/>
    <property type="match status" value="1"/>
</dbReference>
<dbReference type="InterPro" id="IPR029033">
    <property type="entry name" value="His_PPase_superfam"/>
</dbReference>
<dbReference type="InterPro" id="IPR000560">
    <property type="entry name" value="His_Pase_clade-2"/>
</dbReference>
<dbReference type="Proteomes" id="UP000254716">
    <property type="component" value="Unassembled WGS sequence"/>
</dbReference>
<dbReference type="GO" id="GO:0008877">
    <property type="term" value="F:glucose-1-phosphatase activity"/>
    <property type="evidence" value="ECO:0007669"/>
    <property type="project" value="UniProtKB-EC"/>
</dbReference>
<dbReference type="SUPFAM" id="SSF53254">
    <property type="entry name" value="Phosphoglycerate mutase-like"/>
    <property type="match status" value="1"/>
</dbReference>
<dbReference type="EC" id="3.1.3.10" evidence="1"/>
<dbReference type="CDD" id="cd07061">
    <property type="entry name" value="HP_HAP_like"/>
    <property type="match status" value="1"/>
</dbReference>
<reference evidence="1 2" key="1">
    <citation type="submission" date="2018-06" db="EMBL/GenBank/DDBJ databases">
        <authorList>
            <consortium name="Pathogen Informatics"/>
            <person name="Doyle S."/>
        </authorList>
    </citation>
    <scope>NUCLEOTIDE SEQUENCE [LARGE SCALE GENOMIC DNA]</scope>
    <source>
        <strain evidence="1 2">NCTC9081</strain>
    </source>
</reference>
<name>A0A376W391_ECOLX</name>
<sequence>MDQVAWGEIKSDQQWKVLSKLKNGYQDSLFTSPEVARNVAKPLVSYIDKALVTDRTSAPKITVLVGHDSNIASLLTALDFKPYQLHDQNERTPIGGKIVFQRWHDSKANRDLMKIEYVYQSAEQLRNADALTLQAPAQRVTLELSGCPIDANGFCPMDKFDSVLNEAVK</sequence>
<accession>A0A376W391</accession>
<gene>
    <name evidence="1" type="primary">agp_2</name>
    <name evidence="1" type="ORF">NCTC9081_03365</name>
</gene>
<organism evidence="1 2">
    <name type="scientific">Escherichia coli</name>
    <dbReference type="NCBI Taxonomy" id="562"/>
    <lineage>
        <taxon>Bacteria</taxon>
        <taxon>Pseudomonadati</taxon>
        <taxon>Pseudomonadota</taxon>
        <taxon>Gammaproteobacteria</taxon>
        <taxon>Enterobacterales</taxon>
        <taxon>Enterobacteriaceae</taxon>
        <taxon>Escherichia</taxon>
    </lineage>
</organism>
<keyword evidence="1" id="KW-0378">Hydrolase</keyword>
<dbReference type="AlphaFoldDB" id="A0A376W391"/>
<proteinExistence type="predicted"/>
<dbReference type="PROSITE" id="PS00778">
    <property type="entry name" value="HIS_ACID_PHOSPHAT_2"/>
    <property type="match status" value="1"/>
</dbReference>
<evidence type="ECO:0000313" key="2">
    <source>
        <dbReference type="Proteomes" id="UP000254716"/>
    </source>
</evidence>
<dbReference type="Gene3D" id="3.40.50.1240">
    <property type="entry name" value="Phosphoglycerate mutase-like"/>
    <property type="match status" value="1"/>
</dbReference>
<dbReference type="EMBL" id="UGCV01000008">
    <property type="protein sequence ID" value="STJ17897.1"/>
    <property type="molecule type" value="Genomic_DNA"/>
</dbReference>
<evidence type="ECO:0000313" key="1">
    <source>
        <dbReference type="EMBL" id="STJ17897.1"/>
    </source>
</evidence>
<dbReference type="InterPro" id="IPR033379">
    <property type="entry name" value="Acid_Pase_AS"/>
</dbReference>
<protein>
    <submittedName>
        <fullName evidence="1">Glucose-1-phosphatase</fullName>
        <ecNumber evidence="1">3.1.3.10</ecNumber>
    </submittedName>
</protein>